<reference evidence="4" key="1">
    <citation type="journal article" date="2019" name="Int. J. Syst. Evol. Microbiol.">
        <title>The Global Catalogue of Microorganisms (GCM) 10K type strain sequencing project: providing services to taxonomists for standard genome sequencing and annotation.</title>
        <authorList>
            <consortium name="The Broad Institute Genomics Platform"/>
            <consortium name="The Broad Institute Genome Sequencing Center for Infectious Disease"/>
            <person name="Wu L."/>
            <person name="Ma J."/>
        </authorList>
    </citation>
    <scope>NUCLEOTIDE SEQUENCE [LARGE SCALE GENOMIC DNA]</scope>
    <source>
        <strain evidence="4">KCTC 62164</strain>
    </source>
</reference>
<gene>
    <name evidence="3" type="ORF">ACFOKA_11275</name>
</gene>
<dbReference type="Gene3D" id="2.120.10.30">
    <property type="entry name" value="TolB, C-terminal domain"/>
    <property type="match status" value="1"/>
</dbReference>
<keyword evidence="4" id="KW-1185">Reference proteome</keyword>
<evidence type="ECO:0000256" key="1">
    <source>
        <dbReference type="SAM" id="SignalP"/>
    </source>
</evidence>
<evidence type="ECO:0000313" key="3">
    <source>
        <dbReference type="EMBL" id="MFC3052483.1"/>
    </source>
</evidence>
<name>A0ABV7D656_9PROT</name>
<keyword evidence="1" id="KW-0732">Signal</keyword>
<dbReference type="Pfam" id="PF22807">
    <property type="entry name" value="TrAA12"/>
    <property type="match status" value="1"/>
</dbReference>
<dbReference type="Proteomes" id="UP001595444">
    <property type="component" value="Unassembled WGS sequence"/>
</dbReference>
<evidence type="ECO:0000313" key="4">
    <source>
        <dbReference type="Proteomes" id="UP001595444"/>
    </source>
</evidence>
<comment type="caution">
    <text evidence="3">The sequence shown here is derived from an EMBL/GenBank/DDBJ whole genome shotgun (WGS) entry which is preliminary data.</text>
</comment>
<dbReference type="SUPFAM" id="SSF50952">
    <property type="entry name" value="Soluble quinoprotein glucose dehydrogenase"/>
    <property type="match status" value="1"/>
</dbReference>
<accession>A0ABV7D656</accession>
<dbReference type="EMBL" id="JBHRSL010000010">
    <property type="protein sequence ID" value="MFC3052483.1"/>
    <property type="molecule type" value="Genomic_DNA"/>
</dbReference>
<dbReference type="InterPro" id="IPR011041">
    <property type="entry name" value="Quinoprot_gluc/sorb_DH_b-prop"/>
</dbReference>
<sequence>MVKSFVVSVVAVLCLAVSVGAADLGVDTKSVADPITGIRLPKGFTSTVYADDVGEVRHIVMAENGWMYGALRRPNNKMGAVALRDADGDGIAEERIYFAERIRGSGIGIYDGYLYFATDVSVIRWKLPESDIPKTDPELVAHGFGAKRQHASKPMAFDGKGGLYVTVGAPSNACMERARTKDSPGMDPCPILDEFAGVWKFDANALMQEQTKTATRYVTGVRNAMAIAWNPFADSLYLLQHGRDQLAEFFPDFYTPDESADLPAEEFHKVAEGADVGWPYSYFDQHVGKRMVMPEYGGDGKTVSDKGQDPLIGFPGHWAPNALLFKQKKEGMPTAYQKGAFIAFHGSWNRTPMPQEGYHVVFVPMDDKGEPTGNWVVFADSFAGGSAIENPRDAAYRPTGLAEGNNGELYVSSSVGGGRIWRITYTGN</sequence>
<protein>
    <submittedName>
        <fullName evidence="3">PQQ-dependent sugar dehydrogenase</fullName>
    </submittedName>
</protein>
<dbReference type="InterPro" id="IPR054539">
    <property type="entry name" value="Beta-prop_PDH"/>
</dbReference>
<dbReference type="InterPro" id="IPR011042">
    <property type="entry name" value="6-blade_b-propeller_TolB-like"/>
</dbReference>
<feature type="domain" description="Pyrroloquinoline quinone-dependent pyranose dehydrogenase beta-propeller" evidence="2">
    <location>
        <begin position="40"/>
        <end position="423"/>
    </location>
</feature>
<evidence type="ECO:0000259" key="2">
    <source>
        <dbReference type="Pfam" id="PF22807"/>
    </source>
</evidence>
<feature type="chain" id="PRO_5046673173" evidence="1">
    <location>
        <begin position="22"/>
        <end position="428"/>
    </location>
</feature>
<dbReference type="RefSeq" id="WP_194213855.1">
    <property type="nucleotide sequence ID" value="NZ_CP061205.1"/>
</dbReference>
<organism evidence="3 4">
    <name type="scientific">Kordiimonas pumila</name>
    <dbReference type="NCBI Taxonomy" id="2161677"/>
    <lineage>
        <taxon>Bacteria</taxon>
        <taxon>Pseudomonadati</taxon>
        <taxon>Pseudomonadota</taxon>
        <taxon>Alphaproteobacteria</taxon>
        <taxon>Kordiimonadales</taxon>
        <taxon>Kordiimonadaceae</taxon>
        <taxon>Kordiimonas</taxon>
    </lineage>
</organism>
<feature type="signal peptide" evidence="1">
    <location>
        <begin position="1"/>
        <end position="21"/>
    </location>
</feature>
<proteinExistence type="predicted"/>